<evidence type="ECO:0000313" key="7">
    <source>
        <dbReference type="EMBL" id="KAI8042511.1"/>
    </source>
</evidence>
<evidence type="ECO:0000259" key="5">
    <source>
        <dbReference type="Pfam" id="PF12783"/>
    </source>
</evidence>
<reference evidence="7" key="1">
    <citation type="journal article" date="2023" name="Genome Biol. Evol.">
        <title>Long-read-based Genome Assembly of Drosophila gunungcola Reveals Fewer Chemosensory Genes in Flower-breeding Species.</title>
        <authorList>
            <person name="Negi A."/>
            <person name="Liao B.Y."/>
            <person name="Yeh S.D."/>
        </authorList>
    </citation>
    <scope>NUCLEOTIDE SEQUENCE</scope>
    <source>
        <strain evidence="7">Sukarami</strain>
    </source>
</reference>
<dbReference type="SUPFAM" id="SSF48371">
    <property type="entry name" value="ARM repeat"/>
    <property type="match status" value="1"/>
</dbReference>
<dbReference type="Pfam" id="PF16213">
    <property type="entry name" value="DCB"/>
    <property type="match status" value="1"/>
</dbReference>
<evidence type="ECO:0008006" key="9">
    <source>
        <dbReference type="Google" id="ProtNLM"/>
    </source>
</evidence>
<feature type="region of interest" description="Disordered" evidence="4">
    <location>
        <begin position="197"/>
        <end position="219"/>
    </location>
</feature>
<dbReference type="InterPro" id="IPR032691">
    <property type="entry name" value="Mon2/Sec7/BIG1-like_HUS"/>
</dbReference>
<dbReference type="AlphaFoldDB" id="A0A9P9YSY9"/>
<evidence type="ECO:0000256" key="4">
    <source>
        <dbReference type="SAM" id="MobiDB-lite"/>
    </source>
</evidence>
<evidence type="ECO:0000313" key="8">
    <source>
        <dbReference type="Proteomes" id="UP001059596"/>
    </source>
</evidence>
<dbReference type="InterPro" id="IPR032629">
    <property type="entry name" value="DCB_dom"/>
</dbReference>
<dbReference type="PANTHER" id="PTHR10663:SF333">
    <property type="entry name" value="PROTEIN MON2 HOMOLOG"/>
    <property type="match status" value="1"/>
</dbReference>
<dbReference type="EMBL" id="JAMKOV010000002">
    <property type="protein sequence ID" value="KAI8042511.1"/>
    <property type="molecule type" value="Genomic_DNA"/>
</dbReference>
<comment type="caution">
    <text evidence="7">The sequence shown here is derived from an EMBL/GenBank/DDBJ whole genome shotgun (WGS) entry which is preliminary data.</text>
</comment>
<dbReference type="Proteomes" id="UP001059596">
    <property type="component" value="Unassembled WGS sequence"/>
</dbReference>
<keyword evidence="2" id="KW-0813">Transport</keyword>
<dbReference type="InterPro" id="IPR016024">
    <property type="entry name" value="ARM-type_fold"/>
</dbReference>
<dbReference type="GO" id="GO:0015031">
    <property type="term" value="P:protein transport"/>
    <property type="evidence" value="ECO:0007669"/>
    <property type="project" value="UniProtKB-KW"/>
</dbReference>
<keyword evidence="3" id="KW-0653">Protein transport</keyword>
<name>A0A9P9YSY9_9MUSC</name>
<keyword evidence="8" id="KW-1185">Reference proteome</keyword>
<dbReference type="Pfam" id="PF12783">
    <property type="entry name" value="Sec7-like_HUS"/>
    <property type="match status" value="1"/>
</dbReference>
<protein>
    <recommendedName>
        <fullName evidence="9">Protein MON2 homolog</fullName>
    </recommendedName>
</protein>
<organism evidence="7 8">
    <name type="scientific">Drosophila gunungcola</name>
    <name type="common">fruit fly</name>
    <dbReference type="NCBI Taxonomy" id="103775"/>
    <lineage>
        <taxon>Eukaryota</taxon>
        <taxon>Metazoa</taxon>
        <taxon>Ecdysozoa</taxon>
        <taxon>Arthropoda</taxon>
        <taxon>Hexapoda</taxon>
        <taxon>Insecta</taxon>
        <taxon>Pterygota</taxon>
        <taxon>Neoptera</taxon>
        <taxon>Endopterygota</taxon>
        <taxon>Diptera</taxon>
        <taxon>Brachycera</taxon>
        <taxon>Muscomorpha</taxon>
        <taxon>Ephydroidea</taxon>
        <taxon>Drosophilidae</taxon>
        <taxon>Drosophila</taxon>
        <taxon>Sophophora</taxon>
    </lineage>
</organism>
<evidence type="ECO:0000259" key="6">
    <source>
        <dbReference type="Pfam" id="PF16213"/>
    </source>
</evidence>
<proteinExistence type="inferred from homology"/>
<comment type="similarity">
    <text evidence="1">Belongs to the MON2 family.</text>
</comment>
<sequence>MSFVGVGVGGGGCGGQDVHKFVEALQADFKTLSLETKKKYPQIKEACEEAISKLCTAGSSQQNSVYYTVNQILYPLVQGCETKDLKIIKFCLGMMQRLITQQVVDQKGALYITNALWTLMENNIEEVKVLQTVTLLLTTNTVVHGDTLAKALVLCFRLHYTKNPTIVNTAGATIRQLVSLVFERVYLEKDSVSSIQQQQQQHQQQPSGSPAEPEGGGGGQDVQTFASDAFLLFQDLVQLVNAEQPYWLVGMTEMTRTFGLELLEAVLTNFSAVFHESNDFRLLLKERVCALVIKLFSPNVKHRQLPAPSNGNAPVPAEKPYFPISMRLLRLVAILIQKYHTILVTECEIFLSLIIKFLDPDKPAWQRALALEVIHKLVTRSSLIAFFCKSYDLKNHATNIVHDMIAAMGSYVRYSLINASAMLNGQQNGMASSLTALSGNNQCGFMFRGAYLPLVATYAPGVSKAV</sequence>
<evidence type="ECO:0000256" key="2">
    <source>
        <dbReference type="ARBA" id="ARBA00022448"/>
    </source>
</evidence>
<feature type="domain" description="Mon2/Sec7/BIG1-like dimerisation and cyclophilin-binding" evidence="6">
    <location>
        <begin position="17"/>
        <end position="188"/>
    </location>
</feature>
<accession>A0A9P9YSY9</accession>
<evidence type="ECO:0000256" key="3">
    <source>
        <dbReference type="ARBA" id="ARBA00022927"/>
    </source>
</evidence>
<evidence type="ECO:0000256" key="1">
    <source>
        <dbReference type="ARBA" id="ARBA00008144"/>
    </source>
</evidence>
<gene>
    <name evidence="7" type="ORF">M5D96_003824</name>
</gene>
<feature type="compositionally biased region" description="Low complexity" evidence="4">
    <location>
        <begin position="197"/>
        <end position="213"/>
    </location>
</feature>
<dbReference type="PANTHER" id="PTHR10663">
    <property type="entry name" value="GUANYL-NUCLEOTIDE EXCHANGE FACTOR"/>
    <property type="match status" value="1"/>
</dbReference>
<feature type="domain" description="Mon2/Sec7/BIG1-like HUS" evidence="5">
    <location>
        <begin position="226"/>
        <end position="400"/>
    </location>
</feature>